<organism evidence="1 2">
    <name type="scientific">Engystomops pustulosus</name>
    <name type="common">Tungara frog</name>
    <name type="synonym">Physalaemus pustulosus</name>
    <dbReference type="NCBI Taxonomy" id="76066"/>
    <lineage>
        <taxon>Eukaryota</taxon>
        <taxon>Metazoa</taxon>
        <taxon>Chordata</taxon>
        <taxon>Craniata</taxon>
        <taxon>Vertebrata</taxon>
        <taxon>Euteleostomi</taxon>
        <taxon>Amphibia</taxon>
        <taxon>Batrachia</taxon>
        <taxon>Anura</taxon>
        <taxon>Neobatrachia</taxon>
        <taxon>Hyloidea</taxon>
        <taxon>Leptodactylidae</taxon>
        <taxon>Leiuperinae</taxon>
        <taxon>Engystomops</taxon>
    </lineage>
</organism>
<sequence>MADATRRRFRDGAVLTQVRRDAEVPAGLPAYPAVVCAHLFPVLCAVIRLPLSFRLAPTLFPSGLKPSALAAARSSHRWVSNGPYPR</sequence>
<evidence type="ECO:0000313" key="2">
    <source>
        <dbReference type="Proteomes" id="UP000824782"/>
    </source>
</evidence>
<reference evidence="1" key="1">
    <citation type="thesis" date="2020" institute="ProQuest LLC" country="789 East Eisenhower Parkway, Ann Arbor, MI, USA">
        <title>Comparative Genomics and Chromosome Evolution.</title>
        <authorList>
            <person name="Mudd A.B."/>
        </authorList>
    </citation>
    <scope>NUCLEOTIDE SEQUENCE</scope>
    <source>
        <strain evidence="1">237g6f4</strain>
        <tissue evidence="1">Blood</tissue>
    </source>
</reference>
<keyword evidence="2" id="KW-1185">Reference proteome</keyword>
<accession>A0AAV7CBY5</accession>
<proteinExistence type="predicted"/>
<comment type="caution">
    <text evidence="1">The sequence shown here is derived from an EMBL/GenBank/DDBJ whole genome shotgun (WGS) entry which is preliminary data.</text>
</comment>
<evidence type="ECO:0000313" key="1">
    <source>
        <dbReference type="EMBL" id="KAG8581828.1"/>
    </source>
</evidence>
<gene>
    <name evidence="1" type="ORF">GDO81_007820</name>
</gene>
<name>A0AAV7CBY5_ENGPU</name>
<dbReference type="AlphaFoldDB" id="A0AAV7CBY5"/>
<dbReference type="Proteomes" id="UP000824782">
    <property type="component" value="Unassembled WGS sequence"/>
</dbReference>
<protein>
    <submittedName>
        <fullName evidence="1">Uncharacterized protein</fullName>
    </submittedName>
</protein>
<dbReference type="EMBL" id="WNYA01000003">
    <property type="protein sequence ID" value="KAG8581828.1"/>
    <property type="molecule type" value="Genomic_DNA"/>
</dbReference>